<sequence length="112" mass="12630">MATYLRRQVSSGDSSSGSISRSNFQQHLLPALPWAPTKIINIHTAVFLEFELLKIHEYVRSEDEKCVLIAEQRASDTTREARIVLRPHQEDALEIAGEAKELLYGPGIEDLI</sequence>
<organism evidence="2 3">
    <name type="scientific">Trichogramma kaykai</name>
    <dbReference type="NCBI Taxonomy" id="54128"/>
    <lineage>
        <taxon>Eukaryota</taxon>
        <taxon>Metazoa</taxon>
        <taxon>Ecdysozoa</taxon>
        <taxon>Arthropoda</taxon>
        <taxon>Hexapoda</taxon>
        <taxon>Insecta</taxon>
        <taxon>Pterygota</taxon>
        <taxon>Neoptera</taxon>
        <taxon>Endopterygota</taxon>
        <taxon>Hymenoptera</taxon>
        <taxon>Apocrita</taxon>
        <taxon>Proctotrupomorpha</taxon>
        <taxon>Chalcidoidea</taxon>
        <taxon>Trichogrammatidae</taxon>
        <taxon>Trichogramma</taxon>
    </lineage>
</organism>
<dbReference type="EMBL" id="JBJJXI010000141">
    <property type="protein sequence ID" value="KAL3387061.1"/>
    <property type="molecule type" value="Genomic_DNA"/>
</dbReference>
<feature type="compositionally biased region" description="Low complexity" evidence="1">
    <location>
        <begin position="10"/>
        <end position="21"/>
    </location>
</feature>
<accession>A0ABD2W2T6</accession>
<keyword evidence="3" id="KW-1185">Reference proteome</keyword>
<feature type="region of interest" description="Disordered" evidence="1">
    <location>
        <begin position="1"/>
        <end position="21"/>
    </location>
</feature>
<gene>
    <name evidence="2" type="ORF">TKK_017638</name>
</gene>
<proteinExistence type="predicted"/>
<dbReference type="Proteomes" id="UP001627154">
    <property type="component" value="Unassembled WGS sequence"/>
</dbReference>
<evidence type="ECO:0000313" key="2">
    <source>
        <dbReference type="EMBL" id="KAL3387061.1"/>
    </source>
</evidence>
<evidence type="ECO:0000313" key="3">
    <source>
        <dbReference type="Proteomes" id="UP001627154"/>
    </source>
</evidence>
<evidence type="ECO:0000256" key="1">
    <source>
        <dbReference type="SAM" id="MobiDB-lite"/>
    </source>
</evidence>
<name>A0ABD2W2T6_9HYME</name>
<comment type="caution">
    <text evidence="2">The sequence shown here is derived from an EMBL/GenBank/DDBJ whole genome shotgun (WGS) entry which is preliminary data.</text>
</comment>
<protein>
    <submittedName>
        <fullName evidence="2">Uncharacterized protein</fullName>
    </submittedName>
</protein>
<reference evidence="2 3" key="1">
    <citation type="journal article" date="2024" name="bioRxiv">
        <title>A reference genome for Trichogramma kaykai: A tiny desert-dwelling parasitoid wasp with competing sex-ratio distorters.</title>
        <authorList>
            <person name="Culotta J."/>
            <person name="Lindsey A.R."/>
        </authorList>
    </citation>
    <scope>NUCLEOTIDE SEQUENCE [LARGE SCALE GENOMIC DNA]</scope>
    <source>
        <strain evidence="2 3">KSX58</strain>
    </source>
</reference>
<dbReference type="AlphaFoldDB" id="A0ABD2W2T6"/>